<reference evidence="2" key="1">
    <citation type="submission" date="2022-10" db="EMBL/GenBank/DDBJ databases">
        <title>Tapping the CABI collections for fungal endophytes: first genome assemblies for Collariella, Neodidymelliopsis, Ascochyta clinopodiicola, Didymella pomorum, Didymosphaeria variabile, Neocosmospora piperis and Neocucurbitaria cava.</title>
        <authorList>
            <person name="Hill R."/>
        </authorList>
    </citation>
    <scope>NUCLEOTIDE SEQUENCE</scope>
    <source>
        <strain evidence="2">IMI 360193</strain>
    </source>
</reference>
<dbReference type="InterPro" id="IPR051678">
    <property type="entry name" value="AGP_Transferase"/>
</dbReference>
<dbReference type="SUPFAM" id="SSF56112">
    <property type="entry name" value="Protein kinase-like (PK-like)"/>
    <property type="match status" value="1"/>
</dbReference>
<keyword evidence="3" id="KW-1185">Reference proteome</keyword>
<accession>A0A9W8X701</accession>
<gene>
    <name evidence="2" type="ORF">N0V87_000598</name>
</gene>
<dbReference type="InterPro" id="IPR011009">
    <property type="entry name" value="Kinase-like_dom_sf"/>
</dbReference>
<dbReference type="Pfam" id="PF01636">
    <property type="entry name" value="APH"/>
    <property type="match status" value="1"/>
</dbReference>
<feature type="domain" description="Aminoglycoside phosphotransferase" evidence="1">
    <location>
        <begin position="116"/>
        <end position="345"/>
    </location>
</feature>
<evidence type="ECO:0000259" key="1">
    <source>
        <dbReference type="Pfam" id="PF01636"/>
    </source>
</evidence>
<organism evidence="2 3">
    <name type="scientific">Didymella glomerata</name>
    <dbReference type="NCBI Taxonomy" id="749621"/>
    <lineage>
        <taxon>Eukaryota</taxon>
        <taxon>Fungi</taxon>
        <taxon>Dikarya</taxon>
        <taxon>Ascomycota</taxon>
        <taxon>Pezizomycotina</taxon>
        <taxon>Dothideomycetes</taxon>
        <taxon>Pleosporomycetidae</taxon>
        <taxon>Pleosporales</taxon>
        <taxon>Pleosporineae</taxon>
        <taxon>Didymellaceae</taxon>
        <taxon>Didymella</taxon>
    </lineage>
</organism>
<evidence type="ECO:0000313" key="3">
    <source>
        <dbReference type="Proteomes" id="UP001140562"/>
    </source>
</evidence>
<dbReference type="Proteomes" id="UP001140562">
    <property type="component" value="Unassembled WGS sequence"/>
</dbReference>
<dbReference type="OrthoDB" id="10003767at2759"/>
<dbReference type="InterPro" id="IPR002575">
    <property type="entry name" value="Aminoglycoside_PTrfase"/>
</dbReference>
<dbReference type="PANTHER" id="PTHR21310">
    <property type="entry name" value="AMINOGLYCOSIDE PHOSPHOTRANSFERASE-RELATED-RELATED"/>
    <property type="match status" value="1"/>
</dbReference>
<proteinExistence type="predicted"/>
<evidence type="ECO:0000313" key="2">
    <source>
        <dbReference type="EMBL" id="KAJ4342881.1"/>
    </source>
</evidence>
<dbReference type="AlphaFoldDB" id="A0A9W8X701"/>
<sequence>MSDTPTCEANKQQHALHQSWVGTPRREESLQPFIATVEPLDNTLENREQNILCQKVLMLAAQLFPTDAACSADLQVEHVGAGSFHDVIGFTVPTLKLITPDSDSSQHEGRLAIVEDKYVVRIPHADNFDHGGANMRRDIAILRGLEGKLNVHIPRIVAWDLETANVLDAPYTLETRLRGRSLHELVRDGCAFLPHNVASFKQVVRLVEGLAQITAPYAGNIAEDFGEGVDGWLCVGRVPMKLFQFPFDATSLTHGADRTPLAFVLKLVDLWIKYDTEHWPSQETFAVWSQIKGILRSLERRGFLGDAFHLSHGDLASRNVMAEIVDDATIEITGVVDWNFACFAPKFCAYRPPLDMWSGAEDVAVKECPKEFIEIFKETASAEYVRYALSGEAKLGRKLWSTLLQGVVEDRRRSWAMGIIWEWNRRYPDDKICQLQYAN</sequence>
<dbReference type="EMBL" id="JAPEUV010000004">
    <property type="protein sequence ID" value="KAJ4342881.1"/>
    <property type="molecule type" value="Genomic_DNA"/>
</dbReference>
<protein>
    <recommendedName>
        <fullName evidence="1">Aminoglycoside phosphotransferase domain-containing protein</fullName>
    </recommendedName>
</protein>
<comment type="caution">
    <text evidence="2">The sequence shown here is derived from an EMBL/GenBank/DDBJ whole genome shotgun (WGS) entry which is preliminary data.</text>
</comment>
<dbReference type="PANTHER" id="PTHR21310:SF56">
    <property type="entry name" value="AMINOGLYCOSIDE PHOSPHOTRANSFERASE DOMAIN-CONTAINING PROTEIN"/>
    <property type="match status" value="1"/>
</dbReference>
<name>A0A9W8X701_9PLEO</name>